<dbReference type="PANTHER" id="PTHR10996:SF178">
    <property type="entry name" value="2-HYDROXYACID DEHYDROGENASE YGL185C-RELATED"/>
    <property type="match status" value="1"/>
</dbReference>
<dbReference type="EMBL" id="BAQB01000011">
    <property type="protein sequence ID" value="GBR46212.1"/>
    <property type="molecule type" value="Genomic_DNA"/>
</dbReference>
<name>A0ABQ0QIR0_9PROT</name>
<keyword evidence="7" id="KW-1185">Reference proteome</keyword>
<protein>
    <submittedName>
        <fullName evidence="6">D-isomer-specific 2-hydroxyacid dehydrogenase</fullName>
    </submittedName>
</protein>
<dbReference type="Gene3D" id="3.40.50.720">
    <property type="entry name" value="NAD(P)-binding Rossmann-like Domain"/>
    <property type="match status" value="2"/>
</dbReference>
<evidence type="ECO:0000256" key="2">
    <source>
        <dbReference type="ARBA" id="ARBA00023027"/>
    </source>
</evidence>
<proteinExistence type="inferred from homology"/>
<evidence type="ECO:0000313" key="6">
    <source>
        <dbReference type="EMBL" id="GBR46212.1"/>
    </source>
</evidence>
<evidence type="ECO:0000256" key="3">
    <source>
        <dbReference type="RuleBase" id="RU003719"/>
    </source>
</evidence>
<dbReference type="PANTHER" id="PTHR10996">
    <property type="entry name" value="2-HYDROXYACID DEHYDROGENASE-RELATED"/>
    <property type="match status" value="1"/>
</dbReference>
<feature type="domain" description="D-isomer specific 2-hydroxyacid dehydrogenase catalytic" evidence="4">
    <location>
        <begin position="9"/>
        <end position="308"/>
    </location>
</feature>
<dbReference type="InterPro" id="IPR050223">
    <property type="entry name" value="D-isomer_2-hydroxyacid_DH"/>
</dbReference>
<comment type="caution">
    <text evidence="6">The sequence shown here is derived from an EMBL/GenBank/DDBJ whole genome shotgun (WGS) entry which is preliminary data.</text>
</comment>
<dbReference type="Proteomes" id="UP001062443">
    <property type="component" value="Unassembled WGS sequence"/>
</dbReference>
<organism evidence="6 7">
    <name type="scientific">Neokomagataea tanensis NBRC 106556</name>
    <dbReference type="NCBI Taxonomy" id="1223519"/>
    <lineage>
        <taxon>Bacteria</taxon>
        <taxon>Pseudomonadati</taxon>
        <taxon>Pseudomonadota</taxon>
        <taxon>Alphaproteobacteria</taxon>
        <taxon>Acetobacterales</taxon>
        <taxon>Acetobacteraceae</taxon>
        <taxon>Neokomagataea</taxon>
    </lineage>
</organism>
<dbReference type="RefSeq" id="WP_068172855.1">
    <property type="nucleotide sequence ID" value="NZ_BAQB01000011.1"/>
</dbReference>
<dbReference type="InterPro" id="IPR036291">
    <property type="entry name" value="NAD(P)-bd_dom_sf"/>
</dbReference>
<dbReference type="Pfam" id="PF02826">
    <property type="entry name" value="2-Hacid_dh_C"/>
    <property type="match status" value="1"/>
</dbReference>
<dbReference type="InterPro" id="IPR006140">
    <property type="entry name" value="D-isomer_DH_NAD-bd"/>
</dbReference>
<evidence type="ECO:0000256" key="1">
    <source>
        <dbReference type="ARBA" id="ARBA00023002"/>
    </source>
</evidence>
<reference evidence="6" key="1">
    <citation type="submission" date="2013-04" db="EMBL/GenBank/DDBJ databases">
        <title>The genome sequencing project of 58 acetic acid bacteria.</title>
        <authorList>
            <person name="Okamoto-Kainuma A."/>
            <person name="Ishikawa M."/>
            <person name="Umino S."/>
            <person name="Koizumi Y."/>
            <person name="Shiwa Y."/>
            <person name="Yoshikawa H."/>
            <person name="Matsutani M."/>
            <person name="Matsushita K."/>
        </authorList>
    </citation>
    <scope>NUCLEOTIDE SEQUENCE</scope>
    <source>
        <strain evidence="6">NBRC 106556</strain>
    </source>
</reference>
<dbReference type="CDD" id="cd12156">
    <property type="entry name" value="HPPR"/>
    <property type="match status" value="1"/>
</dbReference>
<keyword evidence="2" id="KW-0520">NAD</keyword>
<feature type="domain" description="D-isomer specific 2-hydroxyacid dehydrogenase NAD-binding" evidence="5">
    <location>
        <begin position="106"/>
        <end position="278"/>
    </location>
</feature>
<dbReference type="SUPFAM" id="SSF51735">
    <property type="entry name" value="NAD(P)-binding Rossmann-fold domains"/>
    <property type="match status" value="1"/>
</dbReference>
<gene>
    <name evidence="6" type="ORF">AA106556_1037</name>
</gene>
<comment type="similarity">
    <text evidence="3">Belongs to the D-isomer specific 2-hydroxyacid dehydrogenase family.</text>
</comment>
<sequence length="310" mass="33041">MSTNADILLIDSFPAPIDTRLKTLFTTHQFTTPQELSTIAPRIRGVATGGGSGLPLAIMNLLPNLEVISVNGVGTDQIDLAAAQARNIRVATTLGTLNDDVADMALSLMLSSLRNTVQNDAFVRSGQWSTQQPPLARTVRGRKVGIVGFGNIGQAIAHRAAVFGVEMAYFNSRPRPESAVRFEPNLLSLAEWADVLILAVSGGPRSANMINAEILQALGADGILINIARGTVVDEAALLHALKNNTIAGAGLDVFQNEPTIHPEFFTLQNTVLQAHQASATIETRTVMGNLMIDNLVAHFEGKPLLTPIL</sequence>
<evidence type="ECO:0000259" key="4">
    <source>
        <dbReference type="Pfam" id="PF00389"/>
    </source>
</evidence>
<dbReference type="SUPFAM" id="SSF52283">
    <property type="entry name" value="Formate/glycerate dehydrogenase catalytic domain-like"/>
    <property type="match status" value="1"/>
</dbReference>
<dbReference type="InterPro" id="IPR006139">
    <property type="entry name" value="D-isomer_2_OHA_DH_cat_dom"/>
</dbReference>
<dbReference type="Pfam" id="PF00389">
    <property type="entry name" value="2-Hacid_dh"/>
    <property type="match status" value="1"/>
</dbReference>
<keyword evidence="1 3" id="KW-0560">Oxidoreductase</keyword>
<accession>A0ABQ0QIR0</accession>
<evidence type="ECO:0000259" key="5">
    <source>
        <dbReference type="Pfam" id="PF02826"/>
    </source>
</evidence>
<evidence type="ECO:0000313" key="7">
    <source>
        <dbReference type="Proteomes" id="UP001062443"/>
    </source>
</evidence>